<dbReference type="RefSeq" id="WP_216455872.1">
    <property type="nucleotide sequence ID" value="NZ_JAHLQL010000001.1"/>
</dbReference>
<protein>
    <submittedName>
        <fullName evidence="2">Uncharacterized protein</fullName>
    </submittedName>
</protein>
<sequence>MKKNIFNFKLDLKSKKKAFSILEFIIYFSISITIIHFLFTIIIISLKDYKESNKSYVNYIYLNQAIDIIDRELNSGRMEVIVQDNFIWIKEKDFKPNTSIEKYIMKNDKDRIVAVIKKNNIVQTSNNIIKNVEEFYAEKNQDLIFIKIVLKGGDFIEKCYAVNSG</sequence>
<keyword evidence="1" id="KW-0812">Transmembrane</keyword>
<gene>
    <name evidence="2" type="ORF">KQI89_03250</name>
</gene>
<evidence type="ECO:0000313" key="2">
    <source>
        <dbReference type="EMBL" id="MBU5590769.1"/>
    </source>
</evidence>
<proteinExistence type="predicted"/>
<evidence type="ECO:0000256" key="1">
    <source>
        <dbReference type="SAM" id="Phobius"/>
    </source>
</evidence>
<dbReference type="Proteomes" id="UP000736583">
    <property type="component" value="Unassembled WGS sequence"/>
</dbReference>
<feature type="transmembrane region" description="Helical" evidence="1">
    <location>
        <begin position="21"/>
        <end position="46"/>
    </location>
</feature>
<reference evidence="2 3" key="1">
    <citation type="submission" date="2021-06" db="EMBL/GenBank/DDBJ databases">
        <authorList>
            <person name="Sun Q."/>
            <person name="Li D."/>
        </authorList>
    </citation>
    <scope>NUCLEOTIDE SEQUENCE [LARGE SCALE GENOMIC DNA]</scope>
    <source>
        <strain evidence="2 3">MSJ-4</strain>
    </source>
</reference>
<evidence type="ECO:0000313" key="3">
    <source>
        <dbReference type="Proteomes" id="UP000736583"/>
    </source>
</evidence>
<accession>A0ABS6EYN9</accession>
<keyword evidence="1" id="KW-1133">Transmembrane helix</keyword>
<organism evidence="2 3">
    <name type="scientific">Clostridium simiarum</name>
    <dbReference type="NCBI Taxonomy" id="2841506"/>
    <lineage>
        <taxon>Bacteria</taxon>
        <taxon>Bacillati</taxon>
        <taxon>Bacillota</taxon>
        <taxon>Clostridia</taxon>
        <taxon>Eubacteriales</taxon>
        <taxon>Clostridiaceae</taxon>
        <taxon>Clostridium</taxon>
    </lineage>
</organism>
<name>A0ABS6EYN9_9CLOT</name>
<comment type="caution">
    <text evidence="2">The sequence shown here is derived from an EMBL/GenBank/DDBJ whole genome shotgun (WGS) entry which is preliminary data.</text>
</comment>
<keyword evidence="1" id="KW-0472">Membrane</keyword>
<keyword evidence="3" id="KW-1185">Reference proteome</keyword>
<dbReference type="EMBL" id="JAHLQL010000001">
    <property type="protein sequence ID" value="MBU5590769.1"/>
    <property type="molecule type" value="Genomic_DNA"/>
</dbReference>